<feature type="region of interest" description="Disordered" evidence="1">
    <location>
        <begin position="1"/>
        <end position="20"/>
    </location>
</feature>
<proteinExistence type="predicted"/>
<evidence type="ECO:0000256" key="1">
    <source>
        <dbReference type="SAM" id="MobiDB-lite"/>
    </source>
</evidence>
<protein>
    <submittedName>
        <fullName evidence="2">Uncharacterized protein</fullName>
    </submittedName>
</protein>
<accession>A0A2P2NBA5</accession>
<reference evidence="2" key="1">
    <citation type="submission" date="2018-02" db="EMBL/GenBank/DDBJ databases">
        <title>Rhizophora mucronata_Transcriptome.</title>
        <authorList>
            <person name="Meera S.P."/>
            <person name="Sreeshan A."/>
            <person name="Augustine A."/>
        </authorList>
    </citation>
    <scope>NUCLEOTIDE SEQUENCE</scope>
    <source>
        <tissue evidence="2">Leaf</tissue>
    </source>
</reference>
<organism evidence="2">
    <name type="scientific">Rhizophora mucronata</name>
    <name type="common">Asiatic mangrove</name>
    <dbReference type="NCBI Taxonomy" id="61149"/>
    <lineage>
        <taxon>Eukaryota</taxon>
        <taxon>Viridiplantae</taxon>
        <taxon>Streptophyta</taxon>
        <taxon>Embryophyta</taxon>
        <taxon>Tracheophyta</taxon>
        <taxon>Spermatophyta</taxon>
        <taxon>Magnoliopsida</taxon>
        <taxon>eudicotyledons</taxon>
        <taxon>Gunneridae</taxon>
        <taxon>Pentapetalae</taxon>
        <taxon>rosids</taxon>
        <taxon>fabids</taxon>
        <taxon>Malpighiales</taxon>
        <taxon>Rhizophoraceae</taxon>
        <taxon>Rhizophora</taxon>
    </lineage>
</organism>
<name>A0A2P2NBA5_RHIMU</name>
<evidence type="ECO:0000313" key="2">
    <source>
        <dbReference type="EMBL" id="MBX39747.1"/>
    </source>
</evidence>
<dbReference type="AlphaFoldDB" id="A0A2P2NBA5"/>
<sequence>MHPMSGVGERKPRKPQPGDTTLLYLCSQILISISFQ</sequence>
<dbReference type="EMBL" id="GGEC01059263">
    <property type="protein sequence ID" value="MBX39747.1"/>
    <property type="molecule type" value="Transcribed_RNA"/>
</dbReference>